<evidence type="ECO:0000256" key="1">
    <source>
        <dbReference type="SAM" id="MobiDB-lite"/>
    </source>
</evidence>
<accession>A0A9J6B8L2</accession>
<protein>
    <submittedName>
        <fullName evidence="2">Uncharacterized protein</fullName>
    </submittedName>
</protein>
<gene>
    <name evidence="2" type="ORF">PVAND_017646</name>
</gene>
<keyword evidence="3" id="KW-1185">Reference proteome</keyword>
<dbReference type="AlphaFoldDB" id="A0A9J6B8L2"/>
<dbReference type="EMBL" id="JADBJN010000025">
    <property type="protein sequence ID" value="KAG5666209.1"/>
    <property type="molecule type" value="Genomic_DNA"/>
</dbReference>
<proteinExistence type="predicted"/>
<evidence type="ECO:0000313" key="3">
    <source>
        <dbReference type="Proteomes" id="UP001107558"/>
    </source>
</evidence>
<name>A0A9J6B8L2_POLVA</name>
<feature type="compositionally biased region" description="Basic and acidic residues" evidence="1">
    <location>
        <begin position="82"/>
        <end position="116"/>
    </location>
</feature>
<reference evidence="2" key="1">
    <citation type="submission" date="2021-03" db="EMBL/GenBank/DDBJ databases">
        <title>Chromosome level genome of the anhydrobiotic midge Polypedilum vanderplanki.</title>
        <authorList>
            <person name="Yoshida Y."/>
            <person name="Kikawada T."/>
            <person name="Gusev O."/>
        </authorList>
    </citation>
    <scope>NUCLEOTIDE SEQUENCE</scope>
    <source>
        <strain evidence="2">NIAS01</strain>
        <tissue evidence="2">Whole body or cell culture</tissue>
    </source>
</reference>
<feature type="region of interest" description="Disordered" evidence="1">
    <location>
        <begin position="82"/>
        <end position="119"/>
    </location>
</feature>
<evidence type="ECO:0000313" key="2">
    <source>
        <dbReference type="EMBL" id="KAG5666209.1"/>
    </source>
</evidence>
<comment type="caution">
    <text evidence="2">The sequence shown here is derived from an EMBL/GenBank/DDBJ whole genome shotgun (WGS) entry which is preliminary data.</text>
</comment>
<sequence>MDDKNLFDFIKFKIELSKRQHQITPRDNIMFNSLVKDEVIKFLEAPTFTENITTMQRMNAEKTIEKAKKEIQDAQKVIDRANEIEKTKREKATTMATKSDKKTPKIEETMNKRIISDEMQQEIDQITQSLDEEDAVQENNPKKQKHE</sequence>
<organism evidence="2 3">
    <name type="scientific">Polypedilum vanderplanki</name>
    <name type="common">Sleeping chironomid midge</name>
    <dbReference type="NCBI Taxonomy" id="319348"/>
    <lineage>
        <taxon>Eukaryota</taxon>
        <taxon>Metazoa</taxon>
        <taxon>Ecdysozoa</taxon>
        <taxon>Arthropoda</taxon>
        <taxon>Hexapoda</taxon>
        <taxon>Insecta</taxon>
        <taxon>Pterygota</taxon>
        <taxon>Neoptera</taxon>
        <taxon>Endopterygota</taxon>
        <taxon>Diptera</taxon>
        <taxon>Nematocera</taxon>
        <taxon>Chironomoidea</taxon>
        <taxon>Chironomidae</taxon>
        <taxon>Chironominae</taxon>
        <taxon>Polypedilum</taxon>
        <taxon>Polypedilum</taxon>
    </lineage>
</organism>
<dbReference type="Proteomes" id="UP001107558">
    <property type="component" value="Unassembled WGS sequence"/>
</dbReference>